<dbReference type="InterPro" id="IPR023621">
    <property type="entry name" value="Ribosomal_eL31_dom_sf"/>
</dbReference>
<dbReference type="InterPro" id="IPR000054">
    <property type="entry name" value="Ribosomal_eL31"/>
</dbReference>
<dbReference type="SUPFAM" id="SSF54575">
    <property type="entry name" value="Ribosomal protein L31e"/>
    <property type="match status" value="1"/>
</dbReference>
<dbReference type="Proteomes" id="UP000242814">
    <property type="component" value="Unassembled WGS sequence"/>
</dbReference>
<accession>A0A1D2JDY6</accession>
<protein>
    <recommendedName>
        <fullName evidence="6">60S ribosomal protein L31</fullName>
    </recommendedName>
</protein>
<comment type="similarity">
    <text evidence="1">Belongs to the eukaryotic ribosomal protein eL31 family.</text>
</comment>
<dbReference type="GO" id="GO:0002181">
    <property type="term" value="P:cytoplasmic translation"/>
    <property type="evidence" value="ECO:0007669"/>
    <property type="project" value="TreeGrafter"/>
</dbReference>
<dbReference type="EMBL" id="LZYO01000157">
    <property type="protein sequence ID" value="ODH27666.1"/>
    <property type="molecule type" value="Genomic_DNA"/>
</dbReference>
<proteinExistence type="inferred from homology"/>
<gene>
    <name evidence="4" type="ORF">ACO22_04127</name>
</gene>
<keyword evidence="3" id="KW-0687">Ribonucleoprotein</keyword>
<evidence type="ECO:0000256" key="2">
    <source>
        <dbReference type="ARBA" id="ARBA00022980"/>
    </source>
</evidence>
<dbReference type="SMART" id="SM01380">
    <property type="entry name" value="Ribosomal_L31e"/>
    <property type="match status" value="1"/>
</dbReference>
<evidence type="ECO:0008006" key="6">
    <source>
        <dbReference type="Google" id="ProtNLM"/>
    </source>
</evidence>
<dbReference type="Gene3D" id="3.10.440.10">
    <property type="match status" value="1"/>
</dbReference>
<dbReference type="GO" id="GO:0003735">
    <property type="term" value="F:structural constituent of ribosome"/>
    <property type="evidence" value="ECO:0007669"/>
    <property type="project" value="InterPro"/>
</dbReference>
<evidence type="ECO:0000313" key="4">
    <source>
        <dbReference type="EMBL" id="ODH27666.1"/>
    </source>
</evidence>
<keyword evidence="2" id="KW-0689">Ribosomal protein</keyword>
<dbReference type="PANTHER" id="PTHR10956:SF0">
    <property type="entry name" value="60S RIBOSOMAL PROTEIN L31"/>
    <property type="match status" value="1"/>
</dbReference>
<dbReference type="Pfam" id="PF01198">
    <property type="entry name" value="Ribosomal_L31e"/>
    <property type="match status" value="1"/>
</dbReference>
<dbReference type="AlphaFoldDB" id="A0A1D2JDY6"/>
<organism evidence="4 5">
    <name type="scientific">Paracoccidioides brasiliensis</name>
    <dbReference type="NCBI Taxonomy" id="121759"/>
    <lineage>
        <taxon>Eukaryota</taxon>
        <taxon>Fungi</taxon>
        <taxon>Dikarya</taxon>
        <taxon>Ascomycota</taxon>
        <taxon>Pezizomycotina</taxon>
        <taxon>Eurotiomycetes</taxon>
        <taxon>Eurotiomycetidae</taxon>
        <taxon>Onygenales</taxon>
        <taxon>Ajellomycetaceae</taxon>
        <taxon>Paracoccidioides</taxon>
    </lineage>
</organism>
<dbReference type="GO" id="GO:0022625">
    <property type="term" value="C:cytosolic large ribosomal subunit"/>
    <property type="evidence" value="ECO:0007669"/>
    <property type="project" value="TreeGrafter"/>
</dbReference>
<dbReference type="VEuPathDB" id="FungiDB:PADG_11832"/>
<evidence type="ECO:0000313" key="5">
    <source>
        <dbReference type="Proteomes" id="UP000242814"/>
    </source>
</evidence>
<dbReference type="VEuPathDB" id="FungiDB:PABG_11945"/>
<reference evidence="4 5" key="1">
    <citation type="submission" date="2016-06" db="EMBL/GenBank/DDBJ databases">
        <authorList>
            <person name="Kjaerup R.B."/>
            <person name="Dalgaard T.S."/>
            <person name="Juul-Madsen H.R."/>
        </authorList>
    </citation>
    <scope>NUCLEOTIDE SEQUENCE [LARGE SCALE GENOMIC DNA]</scope>
    <source>
        <strain evidence="4 5">Pb300</strain>
    </source>
</reference>
<name>A0A1D2JDY6_PARBR</name>
<sequence>MSSAKAGKKSQRSAISDVVSREYTIHLHRRVHGVSFKKRAPRAIKEIRAFTEKAMVRFENHPHSPKERREKS</sequence>
<comment type="caution">
    <text evidence="4">The sequence shown here is derived from an EMBL/GenBank/DDBJ whole genome shotgun (WGS) entry which is preliminary data.</text>
</comment>
<evidence type="ECO:0000256" key="3">
    <source>
        <dbReference type="ARBA" id="ARBA00023274"/>
    </source>
</evidence>
<dbReference type="PANTHER" id="PTHR10956">
    <property type="entry name" value="60S RIBOSOMAL PROTEIN L31"/>
    <property type="match status" value="1"/>
</dbReference>
<evidence type="ECO:0000256" key="1">
    <source>
        <dbReference type="ARBA" id="ARBA00010808"/>
    </source>
</evidence>